<dbReference type="SUPFAM" id="SSF46785">
    <property type="entry name" value="Winged helix' DNA-binding domain"/>
    <property type="match status" value="1"/>
</dbReference>
<dbReference type="OrthoDB" id="417252at2759"/>
<organism evidence="8 9">
    <name type="scientific">Theileria orientalis strain Shintoku</name>
    <dbReference type="NCBI Taxonomy" id="869250"/>
    <lineage>
        <taxon>Eukaryota</taxon>
        <taxon>Sar</taxon>
        <taxon>Alveolata</taxon>
        <taxon>Apicomplexa</taxon>
        <taxon>Aconoidasida</taxon>
        <taxon>Piroplasmida</taxon>
        <taxon>Theileriidae</taxon>
        <taxon>Theileria</taxon>
    </lineage>
</organism>
<feature type="domain" description="PCI" evidence="7">
    <location>
        <begin position="270"/>
        <end position="459"/>
    </location>
</feature>
<dbReference type="STRING" id="869250.J4C837"/>
<dbReference type="PANTHER" id="PTHR10317">
    <property type="entry name" value="EUKARYOTIC TRANSLATION INITIATION FACTOR 3 SUBUNIT E"/>
    <property type="match status" value="1"/>
</dbReference>
<feature type="region of interest" description="Disordered" evidence="6">
    <location>
        <begin position="490"/>
        <end position="539"/>
    </location>
</feature>
<dbReference type="AlphaFoldDB" id="J4C837"/>
<comment type="function">
    <text evidence="4">Component of the eukaryotic translation initiation factor 3 (eIF-3) complex, which is involved in protein synthesis of a specialized repertoire of mRNAs and, together with other initiation factors, stimulates binding of mRNA and methionyl-tRNAi to the 40S ribosome. The eIF-3 complex specifically targets and initiates translation of a subset of mRNAs involved in cell proliferation.</text>
</comment>
<dbReference type="GO" id="GO:0033290">
    <property type="term" value="C:eukaryotic 48S preinitiation complex"/>
    <property type="evidence" value="ECO:0007669"/>
    <property type="project" value="UniProtKB-UniRule"/>
</dbReference>
<feature type="compositionally biased region" description="Basic and acidic residues" evidence="6">
    <location>
        <begin position="524"/>
        <end position="539"/>
    </location>
</feature>
<dbReference type="PROSITE" id="PS50250">
    <property type="entry name" value="PCI"/>
    <property type="match status" value="1"/>
</dbReference>
<accession>J4C837</accession>
<dbReference type="KEGG" id="tot:TOT_020000371"/>
<keyword evidence="3 4" id="KW-0648">Protein biosynthesis</keyword>
<dbReference type="eggNOG" id="KOG2758">
    <property type="taxonomic scope" value="Eukaryota"/>
</dbReference>
<dbReference type="GO" id="GO:0016282">
    <property type="term" value="C:eukaryotic 43S preinitiation complex"/>
    <property type="evidence" value="ECO:0007669"/>
    <property type="project" value="UniProtKB-UniRule"/>
</dbReference>
<dbReference type="VEuPathDB" id="PiroplasmaDB:TOT_020000371"/>
<evidence type="ECO:0000313" key="8">
    <source>
        <dbReference type="EMBL" id="BAM40108.1"/>
    </source>
</evidence>
<gene>
    <name evidence="8" type="ORF">TOT_020000371</name>
</gene>
<dbReference type="InterPro" id="IPR016650">
    <property type="entry name" value="eIF3e"/>
</dbReference>
<dbReference type="PIRSF" id="PIRSF016255">
    <property type="entry name" value="eIF3e_su6"/>
    <property type="match status" value="1"/>
</dbReference>
<comment type="similarity">
    <text evidence="4 5">Belongs to the eIF-3 subunit E family.</text>
</comment>
<dbReference type="RefSeq" id="XP_009690409.1">
    <property type="nucleotide sequence ID" value="XM_009692114.1"/>
</dbReference>
<dbReference type="SMART" id="SM00088">
    <property type="entry name" value="PINT"/>
    <property type="match status" value="1"/>
</dbReference>
<dbReference type="Pfam" id="PF21357">
    <property type="entry name" value="EIF3E_C"/>
    <property type="match status" value="1"/>
</dbReference>
<dbReference type="Proteomes" id="UP000003786">
    <property type="component" value="Chromosome 2"/>
</dbReference>
<keyword evidence="9" id="KW-1185">Reference proteome</keyword>
<feature type="compositionally biased region" description="Polar residues" evidence="6">
    <location>
        <begin position="490"/>
        <end position="499"/>
    </location>
</feature>
<proteinExistence type="inferred from homology"/>
<evidence type="ECO:0000256" key="3">
    <source>
        <dbReference type="ARBA" id="ARBA00022917"/>
    </source>
</evidence>
<dbReference type="HAMAP" id="MF_03004">
    <property type="entry name" value="eIF3e"/>
    <property type="match status" value="1"/>
</dbReference>
<dbReference type="GO" id="GO:0071540">
    <property type="term" value="C:eukaryotic translation initiation factor 3 complex, eIF3e"/>
    <property type="evidence" value="ECO:0007669"/>
    <property type="project" value="UniProtKB-UniRule"/>
</dbReference>
<evidence type="ECO:0000256" key="6">
    <source>
        <dbReference type="SAM" id="MobiDB-lite"/>
    </source>
</evidence>
<dbReference type="GO" id="GO:0001732">
    <property type="term" value="P:formation of cytoplasmic translation initiation complex"/>
    <property type="evidence" value="ECO:0007669"/>
    <property type="project" value="UniProtKB-UniRule"/>
</dbReference>
<evidence type="ECO:0000259" key="7">
    <source>
        <dbReference type="PROSITE" id="PS50250"/>
    </source>
</evidence>
<dbReference type="EMBL" id="AP011947">
    <property type="protein sequence ID" value="BAM40108.1"/>
    <property type="molecule type" value="Genomic_DNA"/>
</dbReference>
<protein>
    <recommendedName>
        <fullName evidence="4 5">Eukaryotic translation initiation factor 3 subunit E</fullName>
        <shortName evidence="4">eIF3e</shortName>
    </recommendedName>
    <alternativeName>
        <fullName evidence="4">Eukaryotic translation initiation factor 3 subunit 6</fullName>
    </alternativeName>
</protein>
<sequence>MAEDNTDGCHEYDITPKLSPYFDPKMLLYVLEWMGTKGIYSPELLTPVIEEIKLELESVKMADEEFKAMETEYLEKINQFKEVLALYKKDQLHRISTTFERITISSLIQWASTPSVEVYVNFPPTVDKMILKLAKAYFDRDDYENCKSLLTYYVNSVSKYTIEGRKDINTINNDLGFLNKNRMNCYWGIISCNLLSILLPSTNEELGEMSSMQVTQQDPEGDKDAALLDLNSPRSGVYCILKFAELLNNEELSRDRKDLILKRCWLLHWSLFYIFKYHLSLFHLNSKSIKTFEWPQLQEYFMDERNLVVVNMVAPHLLRYYAVYAMLNRNRKDHFKTISNLIANAKDKYNDTFTSLLGALFVDFDFDAAQKHIVAINEACSVDFLLNPLKGAIEEGSRHIIFETYCRVHKSIDIDIIAQGVNMSALEAERWIVNIIRHSHMEAKIDSERNCVEISAMPPSLYQQVIEKTQNLTLRSNMILQNLAQLNPNDNALNSIKNQDSGDRAQARRMYSSNQHRKNVNKYHNREKEFHKQDQESVW</sequence>
<evidence type="ECO:0000313" key="9">
    <source>
        <dbReference type="Proteomes" id="UP000003786"/>
    </source>
</evidence>
<comment type="subcellular location">
    <subcellularLocation>
        <location evidence="4 5">Cytoplasm</location>
    </subcellularLocation>
</comment>
<evidence type="ECO:0000256" key="4">
    <source>
        <dbReference type="HAMAP-Rule" id="MF_03004"/>
    </source>
</evidence>
<evidence type="ECO:0000256" key="1">
    <source>
        <dbReference type="ARBA" id="ARBA00022490"/>
    </source>
</evidence>
<dbReference type="GO" id="GO:0003743">
    <property type="term" value="F:translation initiation factor activity"/>
    <property type="evidence" value="ECO:0007669"/>
    <property type="project" value="UniProtKB-UniRule"/>
</dbReference>
<dbReference type="InterPro" id="IPR000717">
    <property type="entry name" value="PCI_dom"/>
</dbReference>
<dbReference type="Pfam" id="PF01399">
    <property type="entry name" value="PCI"/>
    <property type="match status" value="1"/>
</dbReference>
<name>J4C837_THEOR</name>
<dbReference type="GeneID" id="20714522"/>
<dbReference type="InterPro" id="IPR036390">
    <property type="entry name" value="WH_DNA-bd_sf"/>
</dbReference>
<reference evidence="8 9" key="1">
    <citation type="journal article" date="2012" name="MBio">
        <title>Comparative genome analysis of three eukaryotic parasites with differing abilities to transform leukocytes reveals key mediators of Theileria-induced leukocyte transformation.</title>
        <authorList>
            <person name="Hayashida K."/>
            <person name="Hara Y."/>
            <person name="Abe T."/>
            <person name="Yamasaki C."/>
            <person name="Toyoda A."/>
            <person name="Kosuge T."/>
            <person name="Suzuki Y."/>
            <person name="Sato Y."/>
            <person name="Kawashima S."/>
            <person name="Katayama T."/>
            <person name="Wakaguri H."/>
            <person name="Inoue N."/>
            <person name="Homma K."/>
            <person name="Tada-Umezaki M."/>
            <person name="Yagi Y."/>
            <person name="Fujii Y."/>
            <person name="Habara T."/>
            <person name="Kanehisa M."/>
            <person name="Watanabe H."/>
            <person name="Ito K."/>
            <person name="Gojobori T."/>
            <person name="Sugawara H."/>
            <person name="Imanishi T."/>
            <person name="Weir W."/>
            <person name="Gardner M."/>
            <person name="Pain A."/>
            <person name="Shiels B."/>
            <person name="Hattori M."/>
            <person name="Nene V."/>
            <person name="Sugimoto C."/>
        </authorList>
    </citation>
    <scope>NUCLEOTIDE SEQUENCE [LARGE SCALE GENOMIC DNA]</scope>
    <source>
        <strain evidence="8 9">Shintoku</strain>
    </source>
</reference>
<comment type="subunit">
    <text evidence="4 5">Component of the eukaryotic translation initiation factor 3 (eIF-3) complex.</text>
</comment>
<keyword evidence="1 4" id="KW-0963">Cytoplasm</keyword>
<evidence type="ECO:0000256" key="5">
    <source>
        <dbReference type="PIRNR" id="PIRNR016255"/>
    </source>
</evidence>
<dbReference type="OMA" id="ENEFTNG"/>
<keyword evidence="2 4" id="KW-0396">Initiation factor</keyword>
<evidence type="ECO:0000256" key="2">
    <source>
        <dbReference type="ARBA" id="ARBA00022540"/>
    </source>
</evidence>